<dbReference type="PANTHER" id="PTHR46641">
    <property type="entry name" value="FMRFAMIDE RECEPTOR-RELATED"/>
    <property type="match status" value="1"/>
</dbReference>
<evidence type="ECO:0000256" key="2">
    <source>
        <dbReference type="ARBA" id="ARBA00022692"/>
    </source>
</evidence>
<dbReference type="GO" id="GO:0016020">
    <property type="term" value="C:membrane"/>
    <property type="evidence" value="ECO:0007669"/>
    <property type="project" value="UniProtKB-SubCell"/>
</dbReference>
<evidence type="ECO:0000256" key="3">
    <source>
        <dbReference type="ARBA" id="ARBA00022989"/>
    </source>
</evidence>
<feature type="transmembrane region" description="Helical" evidence="5">
    <location>
        <begin position="280"/>
        <end position="301"/>
    </location>
</feature>
<dbReference type="InterPro" id="IPR052954">
    <property type="entry name" value="GPCR-Ligand_Int"/>
</dbReference>
<keyword evidence="8" id="KW-1185">Reference proteome</keyword>
<dbReference type="EMBL" id="CAJHNH020004223">
    <property type="protein sequence ID" value="CAG5130734.1"/>
    <property type="molecule type" value="Genomic_DNA"/>
</dbReference>
<keyword evidence="3 5" id="KW-1133">Transmembrane helix</keyword>
<keyword evidence="2 5" id="KW-0812">Transmembrane</keyword>
<feature type="transmembrane region" description="Helical" evidence="5">
    <location>
        <begin position="63"/>
        <end position="86"/>
    </location>
</feature>
<dbReference type="PANTHER" id="PTHR46641:SF18">
    <property type="entry name" value="G-PROTEIN COUPLED RECEPTORS FAMILY 1 PROFILE DOMAIN-CONTAINING PROTEIN"/>
    <property type="match status" value="1"/>
</dbReference>
<keyword evidence="4 5" id="KW-0472">Membrane</keyword>
<evidence type="ECO:0000313" key="7">
    <source>
        <dbReference type="EMBL" id="CAG5130734.1"/>
    </source>
</evidence>
<dbReference type="OrthoDB" id="6060224at2759"/>
<evidence type="ECO:0000256" key="1">
    <source>
        <dbReference type="ARBA" id="ARBA00004370"/>
    </source>
</evidence>
<dbReference type="Gene3D" id="1.20.1070.10">
    <property type="entry name" value="Rhodopsin 7-helix transmembrane proteins"/>
    <property type="match status" value="1"/>
</dbReference>
<dbReference type="Proteomes" id="UP000678393">
    <property type="component" value="Unassembled WGS sequence"/>
</dbReference>
<evidence type="ECO:0000259" key="6">
    <source>
        <dbReference type="PROSITE" id="PS50262"/>
    </source>
</evidence>
<evidence type="ECO:0000313" key="8">
    <source>
        <dbReference type="Proteomes" id="UP000678393"/>
    </source>
</evidence>
<evidence type="ECO:0000256" key="5">
    <source>
        <dbReference type="SAM" id="Phobius"/>
    </source>
</evidence>
<dbReference type="GO" id="GO:0004930">
    <property type="term" value="F:G protein-coupled receptor activity"/>
    <property type="evidence" value="ECO:0007669"/>
    <property type="project" value="InterPro"/>
</dbReference>
<dbReference type="SUPFAM" id="SSF81321">
    <property type="entry name" value="Family A G protein-coupled receptor-like"/>
    <property type="match status" value="1"/>
</dbReference>
<comment type="caution">
    <text evidence="7">The sequence shown here is derived from an EMBL/GenBank/DDBJ whole genome shotgun (WGS) entry which is preliminary data.</text>
</comment>
<reference evidence="7" key="1">
    <citation type="submission" date="2021-04" db="EMBL/GenBank/DDBJ databases">
        <authorList>
            <consortium name="Molecular Ecology Group"/>
        </authorList>
    </citation>
    <scope>NUCLEOTIDE SEQUENCE</scope>
</reference>
<feature type="transmembrane region" description="Helical" evidence="5">
    <location>
        <begin position="106"/>
        <end position="129"/>
    </location>
</feature>
<dbReference type="InterPro" id="IPR017452">
    <property type="entry name" value="GPCR_Rhodpsn_7TM"/>
</dbReference>
<dbReference type="PROSITE" id="PS00237">
    <property type="entry name" value="G_PROTEIN_RECEP_F1_1"/>
    <property type="match status" value="1"/>
</dbReference>
<evidence type="ECO:0000256" key="4">
    <source>
        <dbReference type="ARBA" id="ARBA00023136"/>
    </source>
</evidence>
<feature type="transmembrane region" description="Helical" evidence="5">
    <location>
        <begin position="240"/>
        <end position="260"/>
    </location>
</feature>
<feature type="transmembrane region" description="Helical" evidence="5">
    <location>
        <begin position="20"/>
        <end position="43"/>
    </location>
</feature>
<sequence length="325" mass="37148">MIANAIVLTVFFRQGFKDGVNISLTSMVMWDLLKCVCIIINRMERPISLISPSFSESWFSVTVIYTEFFFIISCHVTYVLASYVSVERCLYVSIPFKVRSIFTPTFTLEVVSVISGLVFGSHLVVLFLFRVVYVTSLKYNVTLTDTTYTVFYELHGKTVMTFYNTLGTTLPLVSFVVLCLASLITMYQLKQASSKITRHTGNPVNAASKNHEAKHPTSLQVRSHNYSNGMSQKEKKVNKMLLVVMFVYIAILFPRLLYYMASLIQPEYGLFKKYHTLFTMSSKVLFVFDVVNAATNIFIFFKMSSNFRAGMSQNFSCARCMHREI</sequence>
<feature type="domain" description="G-protein coupled receptors family 1 profile" evidence="6">
    <location>
        <begin position="3"/>
        <end position="300"/>
    </location>
</feature>
<organism evidence="7 8">
    <name type="scientific">Candidula unifasciata</name>
    <dbReference type="NCBI Taxonomy" id="100452"/>
    <lineage>
        <taxon>Eukaryota</taxon>
        <taxon>Metazoa</taxon>
        <taxon>Spiralia</taxon>
        <taxon>Lophotrochozoa</taxon>
        <taxon>Mollusca</taxon>
        <taxon>Gastropoda</taxon>
        <taxon>Heterobranchia</taxon>
        <taxon>Euthyneura</taxon>
        <taxon>Panpulmonata</taxon>
        <taxon>Eupulmonata</taxon>
        <taxon>Stylommatophora</taxon>
        <taxon>Helicina</taxon>
        <taxon>Helicoidea</taxon>
        <taxon>Geomitridae</taxon>
        <taxon>Candidula</taxon>
    </lineage>
</organism>
<name>A0A8S3ZM67_9EUPU</name>
<proteinExistence type="predicted"/>
<protein>
    <recommendedName>
        <fullName evidence="6">G-protein coupled receptors family 1 profile domain-containing protein</fullName>
    </recommendedName>
</protein>
<dbReference type="PROSITE" id="PS50262">
    <property type="entry name" value="G_PROTEIN_RECEP_F1_2"/>
    <property type="match status" value="1"/>
</dbReference>
<comment type="subcellular location">
    <subcellularLocation>
        <location evidence="1">Membrane</location>
    </subcellularLocation>
</comment>
<gene>
    <name evidence="7" type="ORF">CUNI_LOCUS16292</name>
</gene>
<accession>A0A8S3ZM67</accession>
<dbReference type="InterPro" id="IPR000276">
    <property type="entry name" value="GPCR_Rhodpsn"/>
</dbReference>
<feature type="transmembrane region" description="Helical" evidence="5">
    <location>
        <begin position="170"/>
        <end position="189"/>
    </location>
</feature>
<dbReference type="AlphaFoldDB" id="A0A8S3ZM67"/>